<dbReference type="SUPFAM" id="SSF53098">
    <property type="entry name" value="Ribonuclease H-like"/>
    <property type="match status" value="1"/>
</dbReference>
<evidence type="ECO:0000256" key="2">
    <source>
        <dbReference type="ARBA" id="ARBA00012417"/>
    </source>
</evidence>
<dbReference type="GO" id="GO:0003677">
    <property type="term" value="F:DNA binding"/>
    <property type="evidence" value="ECO:0007669"/>
    <property type="project" value="UniProtKB-KW"/>
</dbReference>
<comment type="catalytic activity">
    <reaction evidence="8">
        <text>DNA(n) + a 2'-deoxyribonucleoside 5'-triphosphate = DNA(n+1) + diphosphate</text>
        <dbReference type="Rhea" id="RHEA:22508"/>
        <dbReference type="Rhea" id="RHEA-COMP:17339"/>
        <dbReference type="Rhea" id="RHEA-COMP:17340"/>
        <dbReference type="ChEBI" id="CHEBI:33019"/>
        <dbReference type="ChEBI" id="CHEBI:61560"/>
        <dbReference type="ChEBI" id="CHEBI:173112"/>
        <dbReference type="EC" id="2.7.7.7"/>
    </reaction>
</comment>
<reference evidence="11" key="1">
    <citation type="submission" date="2025-08" db="UniProtKB">
        <authorList>
            <consortium name="RefSeq"/>
        </authorList>
    </citation>
    <scope>IDENTIFICATION</scope>
    <source>
        <tissue evidence="11">Whole organism</tissue>
    </source>
</reference>
<dbReference type="PANTHER" id="PTHR31511">
    <property type="entry name" value="PROTEIN CBG23764"/>
    <property type="match status" value="1"/>
</dbReference>
<dbReference type="PANTHER" id="PTHR31511:SF12">
    <property type="entry name" value="RHO TERMINATION FACTOR N-TERMINAL DOMAIN-CONTAINING PROTEIN"/>
    <property type="match status" value="1"/>
</dbReference>
<organism evidence="10 11">
    <name type="scientific">Frankliniella occidentalis</name>
    <name type="common">Western flower thrips</name>
    <name type="synonym">Euthrips occidentalis</name>
    <dbReference type="NCBI Taxonomy" id="133901"/>
    <lineage>
        <taxon>Eukaryota</taxon>
        <taxon>Metazoa</taxon>
        <taxon>Ecdysozoa</taxon>
        <taxon>Arthropoda</taxon>
        <taxon>Hexapoda</taxon>
        <taxon>Insecta</taxon>
        <taxon>Pterygota</taxon>
        <taxon>Neoptera</taxon>
        <taxon>Paraneoptera</taxon>
        <taxon>Thysanoptera</taxon>
        <taxon>Terebrantia</taxon>
        <taxon>Thripoidea</taxon>
        <taxon>Thripidae</taxon>
        <taxon>Frankliniella</taxon>
    </lineage>
</organism>
<evidence type="ECO:0000259" key="9">
    <source>
        <dbReference type="Pfam" id="PF03175"/>
    </source>
</evidence>
<dbReference type="GO" id="GO:0000166">
    <property type="term" value="F:nucleotide binding"/>
    <property type="evidence" value="ECO:0007669"/>
    <property type="project" value="InterPro"/>
</dbReference>
<keyword evidence="7" id="KW-0238">DNA-binding</keyword>
<dbReference type="AlphaFoldDB" id="A0A9C6WZV3"/>
<dbReference type="OrthoDB" id="414982at2759"/>
<dbReference type="RefSeq" id="XP_052126709.1">
    <property type="nucleotide sequence ID" value="XM_052270749.1"/>
</dbReference>
<name>A0A9C6WZV3_FRAOC</name>
<sequence length="823" mass="94772">MTVQQEEKFEKEKTCWICEKGFTDPEDPKVRDHSPLLEHSNLLGAAHRSCNSFRSKALFLPAICHNSAKFDLHMIMKYASTHEKFRSCDINILPRNMEVYRTMTLVIEKKTKREIRFLDSYQHFSTNLSDLLQSLSDHSWSLLHQVFPEEEKQTLLKQKGVMCYDFLTTFDRVKNQKELPEREAFYNRLKQEAVSEEDYQRAEKVWNVFECDSLLSYTELYCLTDVIGLMAFFLEYRAVTARFFNYEVSHFVSTPSISLACAIKKAKCQIPLITCPDTFLKFEKSIRGGLSGAVLRHAKANNRFTPDFNPEEEISHILYADVNALYSYCLAGSIPAGEFTRLCAEECAALDLRELHESSYAALLEVDLAYGILPGETSHHEDWPLAPTHICPDPAWFSEYQKRVADATGFNQAQKTTKLMSVIGPRQNYLIHSTLLEFYLEKGMEVTRFHGGIKYRTEKWLEPYIKFLMDQRRDTKLSFMSSYWKLMANSLYGSFLRRPRADRTIKICQTEEEFLKLTSKASYKGFRIFSKDMCAVESLKKVVHLCQPIFVASAILDYSKLHITKLFWEMKTHFSSQKDKKMEVIAFDTDSILCKVTTPELDQDLKELSYMFDFSSLPKWHPLYDTSRDRVPGYLKIELGKQTITEMVAIKSKCYAINYIPLPTENPDIVSPAFMPGPSSAPGIEQDLQIMRRCKGIPASALNKHIAFSDYKTCVFEGLTNEISFCAIKSDGEHNVYTVNQKKRCLSAFDNKRKILADGIKTLPYCVGLDGCEMPWPEERDPGAENLKGLVELMDLEKEKDEDDEGACNLRELIALMDSEMYD</sequence>
<keyword evidence="4" id="KW-0548">Nucleotidyltransferase</keyword>
<evidence type="ECO:0000313" key="10">
    <source>
        <dbReference type="Proteomes" id="UP000504606"/>
    </source>
</evidence>
<evidence type="ECO:0000256" key="7">
    <source>
        <dbReference type="ARBA" id="ARBA00023125"/>
    </source>
</evidence>
<dbReference type="InterPro" id="IPR012337">
    <property type="entry name" value="RNaseH-like_sf"/>
</dbReference>
<keyword evidence="5" id="KW-0235">DNA replication</keyword>
<dbReference type="Pfam" id="PF03175">
    <property type="entry name" value="DNA_pol_B_2"/>
    <property type="match status" value="1"/>
</dbReference>
<dbReference type="InterPro" id="IPR036397">
    <property type="entry name" value="RNaseH_sf"/>
</dbReference>
<dbReference type="GO" id="GO:0006260">
    <property type="term" value="P:DNA replication"/>
    <property type="evidence" value="ECO:0007669"/>
    <property type="project" value="UniProtKB-KW"/>
</dbReference>
<dbReference type="Gene3D" id="3.90.1600.10">
    <property type="entry name" value="Palm domain of DNA polymerase"/>
    <property type="match status" value="1"/>
</dbReference>
<keyword evidence="6" id="KW-0239">DNA-directed DNA polymerase</keyword>
<protein>
    <recommendedName>
        <fullName evidence="2">DNA-directed DNA polymerase</fullName>
        <ecNumber evidence="2">2.7.7.7</ecNumber>
    </recommendedName>
</protein>
<dbReference type="GO" id="GO:0003887">
    <property type="term" value="F:DNA-directed DNA polymerase activity"/>
    <property type="evidence" value="ECO:0007669"/>
    <property type="project" value="UniProtKB-KW"/>
</dbReference>
<feature type="domain" description="DNA-directed DNA polymerase family B mitochondria/virus" evidence="9">
    <location>
        <begin position="63"/>
        <end position="534"/>
    </location>
</feature>
<dbReference type="GO" id="GO:0042575">
    <property type="term" value="C:DNA polymerase complex"/>
    <property type="evidence" value="ECO:0007669"/>
    <property type="project" value="UniProtKB-ARBA"/>
</dbReference>
<dbReference type="Proteomes" id="UP000504606">
    <property type="component" value="Unplaced"/>
</dbReference>
<evidence type="ECO:0000256" key="6">
    <source>
        <dbReference type="ARBA" id="ARBA00022932"/>
    </source>
</evidence>
<evidence type="ECO:0000256" key="3">
    <source>
        <dbReference type="ARBA" id="ARBA00022679"/>
    </source>
</evidence>
<dbReference type="SUPFAM" id="SSF56672">
    <property type="entry name" value="DNA/RNA polymerases"/>
    <property type="match status" value="1"/>
</dbReference>
<dbReference type="InterPro" id="IPR004868">
    <property type="entry name" value="DNA-dir_DNA_pol_B_mt/vir"/>
</dbReference>
<dbReference type="KEGG" id="foc:127750127"/>
<evidence type="ECO:0000256" key="1">
    <source>
        <dbReference type="ARBA" id="ARBA00005755"/>
    </source>
</evidence>
<evidence type="ECO:0000313" key="11">
    <source>
        <dbReference type="RefSeq" id="XP_052126709.1"/>
    </source>
</evidence>
<keyword evidence="10" id="KW-1185">Reference proteome</keyword>
<dbReference type="InterPro" id="IPR023211">
    <property type="entry name" value="DNA_pol_palm_dom_sf"/>
</dbReference>
<gene>
    <name evidence="11" type="primary">LOC127750127</name>
</gene>
<dbReference type="Gene3D" id="3.30.420.10">
    <property type="entry name" value="Ribonuclease H-like superfamily/Ribonuclease H"/>
    <property type="match status" value="1"/>
</dbReference>
<dbReference type="EC" id="2.7.7.7" evidence="2"/>
<evidence type="ECO:0000256" key="5">
    <source>
        <dbReference type="ARBA" id="ARBA00022705"/>
    </source>
</evidence>
<keyword evidence="3" id="KW-0808">Transferase</keyword>
<evidence type="ECO:0000256" key="4">
    <source>
        <dbReference type="ARBA" id="ARBA00022695"/>
    </source>
</evidence>
<proteinExistence type="inferred from homology"/>
<comment type="similarity">
    <text evidence="1">Belongs to the DNA polymerase type-B family.</text>
</comment>
<dbReference type="InterPro" id="IPR043502">
    <property type="entry name" value="DNA/RNA_pol_sf"/>
</dbReference>
<accession>A0A9C6WZV3</accession>
<evidence type="ECO:0000256" key="8">
    <source>
        <dbReference type="ARBA" id="ARBA00049244"/>
    </source>
</evidence>
<dbReference type="GeneID" id="127750127"/>